<reference evidence="2 3" key="1">
    <citation type="submission" date="2007-10" db="EMBL/GenBank/DDBJ databases">
        <title>Complete sequence of Shewanella pealeana ATCC 700345.</title>
        <authorList>
            <consortium name="US DOE Joint Genome Institute"/>
            <person name="Copeland A."/>
            <person name="Lucas S."/>
            <person name="Lapidus A."/>
            <person name="Barry K."/>
            <person name="Glavina del Rio T."/>
            <person name="Dalin E."/>
            <person name="Tice H."/>
            <person name="Pitluck S."/>
            <person name="Chertkov O."/>
            <person name="Brettin T."/>
            <person name="Bruce D."/>
            <person name="Detter J.C."/>
            <person name="Han C."/>
            <person name="Schmutz J."/>
            <person name="Larimer F."/>
            <person name="Land M."/>
            <person name="Hauser L."/>
            <person name="Kyrpides N."/>
            <person name="Kim E."/>
            <person name="Zhao J.-S.Z."/>
            <person name="Manno D."/>
            <person name="Hawari J."/>
            <person name="Richardson P."/>
        </authorList>
    </citation>
    <scope>NUCLEOTIDE SEQUENCE [LARGE SCALE GENOMIC DNA]</scope>
    <source>
        <strain evidence="3">ATCC 700345 / ANG-SQ1</strain>
    </source>
</reference>
<dbReference type="PANTHER" id="PTHR30603">
    <property type="entry name" value="RNA POLYMERASE SIGMA FACTOR RPO"/>
    <property type="match status" value="1"/>
</dbReference>
<evidence type="ECO:0000313" key="2">
    <source>
        <dbReference type="EMBL" id="ABV87629.1"/>
    </source>
</evidence>
<dbReference type="STRING" id="398579.Spea_2309"/>
<dbReference type="GO" id="GO:0006352">
    <property type="term" value="P:DNA-templated transcription initiation"/>
    <property type="evidence" value="ECO:0007669"/>
    <property type="project" value="InterPro"/>
</dbReference>
<keyword evidence="3" id="KW-1185">Reference proteome</keyword>
<dbReference type="Pfam" id="PF03118">
    <property type="entry name" value="RNA_pol_A_CTD"/>
    <property type="match status" value="1"/>
</dbReference>
<dbReference type="RefSeq" id="WP_012155545.1">
    <property type="nucleotide sequence ID" value="NC_009901.1"/>
</dbReference>
<dbReference type="InterPro" id="IPR013324">
    <property type="entry name" value="RNA_pol_sigma_r3/r4-like"/>
</dbReference>
<sequence length="930" mass="105494">MASLKLYFALYHEIEAPKISVYRDLISIHEAWKALNGSESYTGLIHVGFVRPNIVDADKLLAFKGKVLSTAAAKWALPSNYQSSGGSIVEVSLSNNKVPIYLMLDGFGYLEHDCSSKGADCTVVEDNVGSLHSTALNYLNEMKSAKSKEDIFAYIVENNLASFPVNKPVTVLENELEKYCQTSLAEKQLFGKTTEGKYYSVNAFTGEVSGWVRLAKVNDVKLFDDLYSHGVYDDVSYINRYSQLPATLKETSGIGRFNLLKAEISSTELMPLIAILPFSLLEKPLEELNLPVRLFNVFNVNGFTSLNDLKDITDKTMLSWPNFGRKSARDLYSLLLEIISRKQSKLDAFLNSDASQNFHKPITAEPFGKMDFTAQSNNEFKYNLASNIPLKEHFTQALSLLKDREKEIIELRMGFHGHILTLEEVGTKFGVTRERIRQIQKKHVARIIDTEYWDDCIYFKIDKLLTNRTEPLYMELLETEDDWFAGYIGKFKHLAAIIETFTEGKLSIINVNGANIIGRIRQEAWDNLIFQLRINLIEKSKEGTWTLSEIKTTLKSAVTENNCTELYFLLFDHFESAMIFNGIENNSKLIAIGKSRESAVLAVLQQAEAPLHFTEIAKRASKIFGKEVDVRTAHNSVASVGGRLFSRGTYGLKHFNTLPNDLCEQIKIVCENLLLKNELLKQWHITEILNSLLNNFPSLSNKLDHYILNIILEDSSKITYLNKNVWTRSDSNQTPKDRIDMADAFTRILEDAGTPLKGNEIKRRLEKLRGVHEHLQIQGTARMIQIGPDYWGLIDRDVPGTKDDNKRLLDVIFAHLNKQQIGIHASEVEAILGTKSPNGYTVLNLAQRDSRFYLAKSLLLGLAEWGEDTRRLNTSQAVRKLLHEMVRPMSINEINLKVEELTGLEVDYTVSGKLISEGAIYDPIHRLWYK</sequence>
<dbReference type="GO" id="GO:0003677">
    <property type="term" value="F:DNA binding"/>
    <property type="evidence" value="ECO:0007669"/>
    <property type="project" value="InterPro"/>
</dbReference>
<dbReference type="AlphaFoldDB" id="A8H4Z2"/>
<dbReference type="EMBL" id="CP000851">
    <property type="protein sequence ID" value="ABV87629.1"/>
    <property type="molecule type" value="Genomic_DNA"/>
</dbReference>
<evidence type="ECO:0000259" key="1">
    <source>
        <dbReference type="PROSITE" id="PS00716"/>
    </source>
</evidence>
<dbReference type="InterPro" id="IPR007630">
    <property type="entry name" value="RNA_pol_sigma70_r4"/>
</dbReference>
<accession>A8H4Z2</accession>
<organism evidence="2 3">
    <name type="scientific">Shewanella pealeana (strain ATCC 700345 / ANG-SQ1)</name>
    <dbReference type="NCBI Taxonomy" id="398579"/>
    <lineage>
        <taxon>Bacteria</taxon>
        <taxon>Pseudomonadati</taxon>
        <taxon>Pseudomonadota</taxon>
        <taxon>Gammaproteobacteria</taxon>
        <taxon>Alteromonadales</taxon>
        <taxon>Shewanellaceae</taxon>
        <taxon>Shewanella</taxon>
    </lineage>
</organism>
<dbReference type="InterPro" id="IPR036388">
    <property type="entry name" value="WH-like_DNA-bd_sf"/>
</dbReference>
<dbReference type="PROSITE" id="PS00716">
    <property type="entry name" value="SIGMA70_2"/>
    <property type="match status" value="1"/>
</dbReference>
<dbReference type="Pfam" id="PF04545">
    <property type="entry name" value="Sigma70_r4"/>
    <property type="match status" value="1"/>
</dbReference>
<proteinExistence type="predicted"/>
<dbReference type="GO" id="GO:0003700">
    <property type="term" value="F:DNA-binding transcription factor activity"/>
    <property type="evidence" value="ECO:0007669"/>
    <property type="project" value="InterPro"/>
</dbReference>
<dbReference type="GO" id="GO:0003899">
    <property type="term" value="F:DNA-directed RNA polymerase activity"/>
    <property type="evidence" value="ECO:0007669"/>
    <property type="project" value="InterPro"/>
</dbReference>
<dbReference type="SUPFAM" id="SSF47789">
    <property type="entry name" value="C-terminal domain of RNA polymerase alpha subunit"/>
    <property type="match status" value="1"/>
</dbReference>
<dbReference type="KEGG" id="spl:Spea_2309"/>
<dbReference type="InterPro" id="IPR000943">
    <property type="entry name" value="RNA_pol_sigma70"/>
</dbReference>
<gene>
    <name evidence="2" type="ordered locus">Spea_2309</name>
</gene>
<dbReference type="HOGENOM" id="CLU_311428_0_0_6"/>
<protein>
    <submittedName>
        <fullName evidence="2">Sigma-70 region 4 domain protein</fullName>
    </submittedName>
</protein>
<name>A8H4Z2_SHEPA</name>
<dbReference type="SUPFAM" id="SSF88659">
    <property type="entry name" value="Sigma3 and sigma4 domains of RNA polymerase sigma factors"/>
    <property type="match status" value="1"/>
</dbReference>
<dbReference type="Gene3D" id="1.10.150.20">
    <property type="entry name" value="5' to 3' exonuclease, C-terminal subdomain"/>
    <property type="match status" value="1"/>
</dbReference>
<dbReference type="Gene3D" id="1.10.10.10">
    <property type="entry name" value="Winged helix-like DNA-binding domain superfamily/Winged helix DNA-binding domain"/>
    <property type="match status" value="1"/>
</dbReference>
<dbReference type="InterPro" id="IPR011260">
    <property type="entry name" value="RNAP_asu_C"/>
</dbReference>
<dbReference type="PRINTS" id="PR00046">
    <property type="entry name" value="SIGMA70FCT"/>
</dbReference>
<dbReference type="CDD" id="cd06171">
    <property type="entry name" value="Sigma70_r4"/>
    <property type="match status" value="1"/>
</dbReference>
<dbReference type="InterPro" id="IPR050239">
    <property type="entry name" value="Sigma-70_RNA_pol_init_factors"/>
</dbReference>
<evidence type="ECO:0000313" key="3">
    <source>
        <dbReference type="Proteomes" id="UP000002608"/>
    </source>
</evidence>
<dbReference type="Proteomes" id="UP000002608">
    <property type="component" value="Chromosome"/>
</dbReference>
<dbReference type="PANTHER" id="PTHR30603:SF60">
    <property type="entry name" value="RNA POLYMERASE SIGMA FACTOR RPOD"/>
    <property type="match status" value="1"/>
</dbReference>
<feature type="domain" description="RNA polymerase sigma-70" evidence="1">
    <location>
        <begin position="421"/>
        <end position="447"/>
    </location>
</feature>
<dbReference type="eggNOG" id="COG0568">
    <property type="taxonomic scope" value="Bacteria"/>
</dbReference>